<gene>
    <name evidence="4" type="ORF">SEMRO_410_G137510.1</name>
</gene>
<evidence type="ECO:0000256" key="3">
    <source>
        <dbReference type="SAM" id="Phobius"/>
    </source>
</evidence>
<dbReference type="Proteomes" id="UP001153069">
    <property type="component" value="Unassembled WGS sequence"/>
</dbReference>
<keyword evidence="3" id="KW-0812">Transmembrane</keyword>
<evidence type="ECO:0000313" key="4">
    <source>
        <dbReference type="EMBL" id="CAB9509923.1"/>
    </source>
</evidence>
<evidence type="ECO:0000256" key="1">
    <source>
        <dbReference type="ARBA" id="ARBA00022729"/>
    </source>
</evidence>
<sequence length="668" mass="73113">MEALLEKQQQLQHTYIQRQSRVLEEESKSYEDTLASDNSHKVHCATHQQTAETSFFESLNQNFEPPSLPLALQRFHGGRRNIAPGAYAAEGPLADTYVTPGISPRHPATQSPSSDDGSEQGVELTSEDSNLIQAEPVEELENERIPTAQPIFKNAKWWWKRKLFWSLSAEALVAILIVLAITIGVAVKSNRHNQIGHKQQQGAIQIPESTGATSPPRSFLDSLNLPDYTLEALDDPNSPQSKAYEWLVGDNTSLPNWRLVQRFALATFFYSTRGDYWVNNHGWLDWQTHECDWEQNFVLLEASARRRCDISGQIISLSMVASNLAGTLPQDISLLSPSLQLLDLSSNMALTGQIPSQIGLLTRLTTLYTPVTSLSGTLPTELGLLQSLIDATLGSNKISGSAPSELSLLSKLTSIHFASMGLTGSLPPELFQLTNLAYFGMDYCHGIDSKSVFLAVTSQMNWLRSLIMIGSEGAGISLSSEIGQLTELENFIMEGWNMSNSSIPSEIGKLSKLTSLTIEQTSLAGSLPSELSLLSDLQWLDLSSNRLTGIMTLELFHNLGGLKKLVMSGNLFSGSIVTEIGFLSDLKDLRLQDTRLSGTLPTELLTLSKLTKLTVANSSLSGSIPDGLCHILYHYELACHSSSVCYPKKTNTSVCQGTALCGCSCRPC</sequence>
<keyword evidence="5" id="KW-1185">Reference proteome</keyword>
<proteinExistence type="predicted"/>
<dbReference type="PROSITE" id="PS51450">
    <property type="entry name" value="LRR"/>
    <property type="match status" value="1"/>
</dbReference>
<reference evidence="4" key="1">
    <citation type="submission" date="2020-06" db="EMBL/GenBank/DDBJ databases">
        <authorList>
            <consortium name="Plant Systems Biology data submission"/>
        </authorList>
    </citation>
    <scope>NUCLEOTIDE SEQUENCE</scope>
    <source>
        <strain evidence="4">D6</strain>
    </source>
</reference>
<name>A0A9N8HGS3_9STRA</name>
<evidence type="ECO:0000256" key="2">
    <source>
        <dbReference type="SAM" id="MobiDB-lite"/>
    </source>
</evidence>
<dbReference type="Gene3D" id="3.80.10.10">
    <property type="entry name" value="Ribonuclease Inhibitor"/>
    <property type="match status" value="2"/>
</dbReference>
<keyword evidence="1" id="KW-0732">Signal</keyword>
<dbReference type="InterPro" id="IPR053211">
    <property type="entry name" value="DNA_repair-toleration"/>
</dbReference>
<dbReference type="Pfam" id="PF00560">
    <property type="entry name" value="LRR_1"/>
    <property type="match status" value="1"/>
</dbReference>
<dbReference type="PANTHER" id="PTHR48060">
    <property type="entry name" value="DNA DAMAGE-REPAIR/TOLERATION PROTEIN DRT100"/>
    <property type="match status" value="1"/>
</dbReference>
<dbReference type="InterPro" id="IPR032675">
    <property type="entry name" value="LRR_dom_sf"/>
</dbReference>
<comment type="caution">
    <text evidence="4">The sequence shown here is derived from an EMBL/GenBank/DDBJ whole genome shotgun (WGS) entry which is preliminary data.</text>
</comment>
<dbReference type="PANTHER" id="PTHR48060:SF21">
    <property type="entry name" value="L DOMAIN-LIKE PROTEIN"/>
    <property type="match status" value="1"/>
</dbReference>
<organism evidence="4 5">
    <name type="scientific">Seminavis robusta</name>
    <dbReference type="NCBI Taxonomy" id="568900"/>
    <lineage>
        <taxon>Eukaryota</taxon>
        <taxon>Sar</taxon>
        <taxon>Stramenopiles</taxon>
        <taxon>Ochrophyta</taxon>
        <taxon>Bacillariophyta</taxon>
        <taxon>Bacillariophyceae</taxon>
        <taxon>Bacillariophycidae</taxon>
        <taxon>Naviculales</taxon>
        <taxon>Naviculaceae</taxon>
        <taxon>Seminavis</taxon>
    </lineage>
</organism>
<dbReference type="SUPFAM" id="SSF52058">
    <property type="entry name" value="L domain-like"/>
    <property type="match status" value="1"/>
</dbReference>
<keyword evidence="3" id="KW-0472">Membrane</keyword>
<dbReference type="EMBL" id="CAICTM010000409">
    <property type="protein sequence ID" value="CAB9509923.1"/>
    <property type="molecule type" value="Genomic_DNA"/>
</dbReference>
<evidence type="ECO:0000313" key="5">
    <source>
        <dbReference type="Proteomes" id="UP001153069"/>
    </source>
</evidence>
<feature type="transmembrane region" description="Helical" evidence="3">
    <location>
        <begin position="163"/>
        <end position="187"/>
    </location>
</feature>
<accession>A0A9N8HGS3</accession>
<protein>
    <submittedName>
        <fullName evidence="4">Leucine Rich Repeat</fullName>
    </submittedName>
</protein>
<dbReference type="InterPro" id="IPR001611">
    <property type="entry name" value="Leu-rich_rpt"/>
</dbReference>
<keyword evidence="3" id="KW-1133">Transmembrane helix</keyword>
<dbReference type="AlphaFoldDB" id="A0A9N8HGS3"/>
<feature type="region of interest" description="Disordered" evidence="2">
    <location>
        <begin position="97"/>
        <end position="129"/>
    </location>
</feature>